<keyword evidence="2" id="KW-1185">Reference proteome</keyword>
<sequence length="224" mass="26052">MSLFTACKLQSSAQTRRESNDTATGLAERAHGNMNCFAVLVLLAVVGLCNCYVSPKVYERVFRREGFPEKMIPKKELDLLARRIDKAQGELDVRLAEAEFQLAVRKSYRWQFPRIDQRLALVNRIFRWIITFQTQLGRLIDAFNLPLAAGYNLYSNIQSGYQREATRHEGDFSKVHKALETAMLKEASKWLSKRELKELQRRIADLDIREHRNIMLAYKVTRKD</sequence>
<gene>
    <name evidence="1" type="primary">Necator_chrII.g5484</name>
    <name evidence="1" type="ORF">RB195_017691</name>
</gene>
<protein>
    <submittedName>
        <fullName evidence="1">Uncharacterized protein</fullName>
    </submittedName>
</protein>
<evidence type="ECO:0000313" key="1">
    <source>
        <dbReference type="EMBL" id="KAK6734070.1"/>
    </source>
</evidence>
<evidence type="ECO:0000313" key="2">
    <source>
        <dbReference type="Proteomes" id="UP001303046"/>
    </source>
</evidence>
<proteinExistence type="predicted"/>
<dbReference type="Proteomes" id="UP001303046">
    <property type="component" value="Unassembled WGS sequence"/>
</dbReference>
<name>A0ABR1C9H5_NECAM</name>
<reference evidence="1 2" key="1">
    <citation type="submission" date="2023-08" db="EMBL/GenBank/DDBJ databases">
        <title>A Necator americanus chromosomal reference genome.</title>
        <authorList>
            <person name="Ilik V."/>
            <person name="Petrzelkova K.J."/>
            <person name="Pardy F."/>
            <person name="Fuh T."/>
            <person name="Niatou-Singa F.S."/>
            <person name="Gouil Q."/>
            <person name="Baker L."/>
            <person name="Ritchie M.E."/>
            <person name="Jex A.R."/>
            <person name="Gazzola D."/>
            <person name="Li H."/>
            <person name="Toshio Fujiwara R."/>
            <person name="Zhan B."/>
            <person name="Aroian R.V."/>
            <person name="Pafco B."/>
            <person name="Schwarz E.M."/>
        </authorList>
    </citation>
    <scope>NUCLEOTIDE SEQUENCE [LARGE SCALE GENOMIC DNA]</scope>
    <source>
        <strain evidence="1 2">Aroian</strain>
        <tissue evidence="1">Whole animal</tissue>
    </source>
</reference>
<dbReference type="EMBL" id="JAVFWL010000002">
    <property type="protein sequence ID" value="KAK6734070.1"/>
    <property type="molecule type" value="Genomic_DNA"/>
</dbReference>
<accession>A0ABR1C9H5</accession>
<organism evidence="1 2">
    <name type="scientific">Necator americanus</name>
    <name type="common">Human hookworm</name>
    <dbReference type="NCBI Taxonomy" id="51031"/>
    <lineage>
        <taxon>Eukaryota</taxon>
        <taxon>Metazoa</taxon>
        <taxon>Ecdysozoa</taxon>
        <taxon>Nematoda</taxon>
        <taxon>Chromadorea</taxon>
        <taxon>Rhabditida</taxon>
        <taxon>Rhabditina</taxon>
        <taxon>Rhabditomorpha</taxon>
        <taxon>Strongyloidea</taxon>
        <taxon>Ancylostomatidae</taxon>
        <taxon>Bunostominae</taxon>
        <taxon>Necator</taxon>
    </lineage>
</organism>
<comment type="caution">
    <text evidence="1">The sequence shown here is derived from an EMBL/GenBank/DDBJ whole genome shotgun (WGS) entry which is preliminary data.</text>
</comment>